<sequence length="142" mass="16022">MGKKLMDIVSISIAFLTIVQGLGIAIVAGANALISLFLGMNVLLCGVCLLFYEVNPLLAPFDMRRWLRFLDNLLGKAYLYQFLACLCFESNFGAIWNTFIFWYFVIASGICFYGYSTSSEKPEQNQDSLLMHDYQTLDVQAI</sequence>
<keyword evidence="1" id="KW-0472">Membrane</keyword>
<protein>
    <submittedName>
        <fullName evidence="2">Uncharacterized protein</fullName>
    </submittedName>
</protein>
<dbReference type="AlphaFoldDB" id="A0A1W0A1K6"/>
<evidence type="ECO:0000313" key="2">
    <source>
        <dbReference type="EMBL" id="OQS04164.1"/>
    </source>
</evidence>
<evidence type="ECO:0000313" key="3">
    <source>
        <dbReference type="Proteomes" id="UP000243217"/>
    </source>
</evidence>
<name>A0A1W0A1K6_9STRA</name>
<proteinExistence type="predicted"/>
<gene>
    <name evidence="2" type="ORF">THRCLA_20949</name>
</gene>
<evidence type="ECO:0000256" key="1">
    <source>
        <dbReference type="SAM" id="Phobius"/>
    </source>
</evidence>
<keyword evidence="1" id="KW-1133">Transmembrane helix</keyword>
<dbReference type="Proteomes" id="UP000243217">
    <property type="component" value="Unassembled WGS sequence"/>
</dbReference>
<organism evidence="2 3">
    <name type="scientific">Thraustotheca clavata</name>
    <dbReference type="NCBI Taxonomy" id="74557"/>
    <lineage>
        <taxon>Eukaryota</taxon>
        <taxon>Sar</taxon>
        <taxon>Stramenopiles</taxon>
        <taxon>Oomycota</taxon>
        <taxon>Saprolegniomycetes</taxon>
        <taxon>Saprolegniales</taxon>
        <taxon>Achlyaceae</taxon>
        <taxon>Thraustotheca</taxon>
    </lineage>
</organism>
<feature type="transmembrane region" description="Helical" evidence="1">
    <location>
        <begin position="99"/>
        <end position="116"/>
    </location>
</feature>
<dbReference type="EMBL" id="JNBS01000671">
    <property type="protein sequence ID" value="OQS04164.1"/>
    <property type="molecule type" value="Genomic_DNA"/>
</dbReference>
<keyword evidence="1" id="KW-0812">Transmembrane</keyword>
<dbReference type="OrthoDB" id="74335at2759"/>
<comment type="caution">
    <text evidence="2">The sequence shown here is derived from an EMBL/GenBank/DDBJ whole genome shotgun (WGS) entry which is preliminary data.</text>
</comment>
<feature type="transmembrane region" description="Helical" evidence="1">
    <location>
        <begin position="33"/>
        <end position="52"/>
    </location>
</feature>
<keyword evidence="3" id="KW-1185">Reference proteome</keyword>
<accession>A0A1W0A1K6</accession>
<reference evidence="2 3" key="1">
    <citation type="journal article" date="2014" name="Genome Biol. Evol.">
        <title>The secreted proteins of Achlya hypogyna and Thraustotheca clavata identify the ancestral oomycete secretome and reveal gene acquisitions by horizontal gene transfer.</title>
        <authorList>
            <person name="Misner I."/>
            <person name="Blouin N."/>
            <person name="Leonard G."/>
            <person name="Richards T.A."/>
            <person name="Lane C.E."/>
        </authorList>
    </citation>
    <scope>NUCLEOTIDE SEQUENCE [LARGE SCALE GENOMIC DNA]</scope>
    <source>
        <strain evidence="2 3">ATCC 34112</strain>
    </source>
</reference>